<sequence length="147" mass="16293">MEASMSSGGFVRSLLFLVGLSPELEGKVCEPELNQTRARVLSLDVDMIKLKKAPPAGKSPETKSKQQTMRKWAVEKIRAPRRRGVIDAPRSKQLYAMMMVTSCCCICICICIWRGRMPNDANRQSGGYCADASQRNGHKTEGQDTTP</sequence>
<feature type="region of interest" description="Disordered" evidence="1">
    <location>
        <begin position="124"/>
        <end position="147"/>
    </location>
</feature>
<feature type="region of interest" description="Disordered" evidence="1">
    <location>
        <begin position="52"/>
        <end position="74"/>
    </location>
</feature>
<feature type="transmembrane region" description="Helical" evidence="2">
    <location>
        <begin position="94"/>
        <end position="113"/>
    </location>
</feature>
<protein>
    <submittedName>
        <fullName evidence="4">Uncharacterized protein</fullName>
    </submittedName>
</protein>
<accession>A0A8K0WNC4</accession>
<reference evidence="4" key="1">
    <citation type="journal article" date="2021" name="Nat. Commun.">
        <title>Genetic determinants of endophytism in the Arabidopsis root mycobiome.</title>
        <authorList>
            <person name="Mesny F."/>
            <person name="Miyauchi S."/>
            <person name="Thiergart T."/>
            <person name="Pickel B."/>
            <person name="Atanasova L."/>
            <person name="Karlsson M."/>
            <person name="Huettel B."/>
            <person name="Barry K.W."/>
            <person name="Haridas S."/>
            <person name="Chen C."/>
            <person name="Bauer D."/>
            <person name="Andreopoulos W."/>
            <person name="Pangilinan J."/>
            <person name="LaButti K."/>
            <person name="Riley R."/>
            <person name="Lipzen A."/>
            <person name="Clum A."/>
            <person name="Drula E."/>
            <person name="Henrissat B."/>
            <person name="Kohler A."/>
            <person name="Grigoriev I.V."/>
            <person name="Martin F.M."/>
            <person name="Hacquard S."/>
        </authorList>
    </citation>
    <scope>NUCLEOTIDE SEQUENCE</scope>
    <source>
        <strain evidence="4">MPI-CAGE-CH-0235</strain>
    </source>
</reference>
<organism evidence="4 5">
    <name type="scientific">Stachybotrys elegans</name>
    <dbReference type="NCBI Taxonomy" id="80388"/>
    <lineage>
        <taxon>Eukaryota</taxon>
        <taxon>Fungi</taxon>
        <taxon>Dikarya</taxon>
        <taxon>Ascomycota</taxon>
        <taxon>Pezizomycotina</taxon>
        <taxon>Sordariomycetes</taxon>
        <taxon>Hypocreomycetidae</taxon>
        <taxon>Hypocreales</taxon>
        <taxon>Stachybotryaceae</taxon>
        <taxon>Stachybotrys</taxon>
    </lineage>
</organism>
<feature type="signal peptide" evidence="3">
    <location>
        <begin position="1"/>
        <end position="26"/>
    </location>
</feature>
<evidence type="ECO:0000313" key="5">
    <source>
        <dbReference type="Proteomes" id="UP000813444"/>
    </source>
</evidence>
<name>A0A8K0WNC4_9HYPO</name>
<gene>
    <name evidence="4" type="ORF">B0I35DRAFT_411092</name>
</gene>
<dbReference type="AlphaFoldDB" id="A0A8K0WNC4"/>
<keyword evidence="2" id="KW-0812">Transmembrane</keyword>
<proteinExistence type="predicted"/>
<keyword evidence="2" id="KW-1133">Transmembrane helix</keyword>
<feature type="compositionally biased region" description="Basic and acidic residues" evidence="1">
    <location>
        <begin position="138"/>
        <end position="147"/>
    </location>
</feature>
<keyword evidence="3" id="KW-0732">Signal</keyword>
<keyword evidence="2" id="KW-0472">Membrane</keyword>
<feature type="chain" id="PRO_5035434502" evidence="3">
    <location>
        <begin position="27"/>
        <end position="147"/>
    </location>
</feature>
<evidence type="ECO:0000256" key="2">
    <source>
        <dbReference type="SAM" id="Phobius"/>
    </source>
</evidence>
<evidence type="ECO:0000256" key="3">
    <source>
        <dbReference type="SAM" id="SignalP"/>
    </source>
</evidence>
<dbReference type="Proteomes" id="UP000813444">
    <property type="component" value="Unassembled WGS sequence"/>
</dbReference>
<evidence type="ECO:0000313" key="4">
    <source>
        <dbReference type="EMBL" id="KAH7312360.1"/>
    </source>
</evidence>
<evidence type="ECO:0000256" key="1">
    <source>
        <dbReference type="SAM" id="MobiDB-lite"/>
    </source>
</evidence>
<keyword evidence="5" id="KW-1185">Reference proteome</keyword>
<dbReference type="EMBL" id="JAGPNK010000010">
    <property type="protein sequence ID" value="KAH7312360.1"/>
    <property type="molecule type" value="Genomic_DNA"/>
</dbReference>
<comment type="caution">
    <text evidence="4">The sequence shown here is derived from an EMBL/GenBank/DDBJ whole genome shotgun (WGS) entry which is preliminary data.</text>
</comment>